<evidence type="ECO:0000313" key="2">
    <source>
        <dbReference type="EMBL" id="MRX73582.1"/>
    </source>
</evidence>
<reference evidence="2 3" key="1">
    <citation type="submission" date="2019-11" db="EMBL/GenBank/DDBJ databases">
        <title>Bacillus lacus genome.</title>
        <authorList>
            <person name="Allen C.J."/>
            <person name="Newman J.D."/>
        </authorList>
    </citation>
    <scope>NUCLEOTIDE SEQUENCE [LARGE SCALE GENOMIC DNA]</scope>
    <source>
        <strain evidence="2 3">KCTC 33946</strain>
    </source>
</reference>
<dbReference type="OrthoDB" id="2739240at2"/>
<gene>
    <name evidence="2" type="ORF">GJU40_15665</name>
</gene>
<dbReference type="InterPro" id="IPR035289">
    <property type="entry name" value="DUF5366"/>
</dbReference>
<keyword evidence="1" id="KW-0472">Membrane</keyword>
<dbReference type="AlphaFoldDB" id="A0A7X2M0S7"/>
<name>A0A7X2M0S7_9BACI</name>
<feature type="transmembrane region" description="Helical" evidence="1">
    <location>
        <begin position="153"/>
        <end position="176"/>
    </location>
</feature>
<keyword evidence="1" id="KW-1133">Transmembrane helix</keyword>
<protein>
    <recommendedName>
        <fullName evidence="4">YufK family protein</fullName>
    </recommendedName>
</protein>
<keyword evidence="3" id="KW-1185">Reference proteome</keyword>
<feature type="transmembrane region" description="Helical" evidence="1">
    <location>
        <begin position="120"/>
        <end position="141"/>
    </location>
</feature>
<dbReference type="EMBL" id="WKKI01000038">
    <property type="protein sequence ID" value="MRX73582.1"/>
    <property type="molecule type" value="Genomic_DNA"/>
</dbReference>
<dbReference type="Pfam" id="PF17328">
    <property type="entry name" value="DUF5366"/>
    <property type="match status" value="1"/>
</dbReference>
<evidence type="ECO:0000256" key="1">
    <source>
        <dbReference type="SAM" id="Phobius"/>
    </source>
</evidence>
<organism evidence="2 3">
    <name type="scientific">Metabacillus lacus</name>
    <dbReference type="NCBI Taxonomy" id="1983721"/>
    <lineage>
        <taxon>Bacteria</taxon>
        <taxon>Bacillati</taxon>
        <taxon>Bacillota</taxon>
        <taxon>Bacilli</taxon>
        <taxon>Bacillales</taxon>
        <taxon>Bacillaceae</taxon>
        <taxon>Metabacillus</taxon>
    </lineage>
</organism>
<accession>A0A7X2M0S7</accession>
<evidence type="ECO:0000313" key="3">
    <source>
        <dbReference type="Proteomes" id="UP000448867"/>
    </source>
</evidence>
<dbReference type="Proteomes" id="UP000448867">
    <property type="component" value="Unassembled WGS sequence"/>
</dbReference>
<keyword evidence="1" id="KW-0812">Transmembrane</keyword>
<feature type="transmembrane region" description="Helical" evidence="1">
    <location>
        <begin position="54"/>
        <end position="74"/>
    </location>
</feature>
<comment type="caution">
    <text evidence="2">The sequence shown here is derived from an EMBL/GenBank/DDBJ whole genome shotgun (WGS) entry which is preliminary data.</text>
</comment>
<evidence type="ECO:0008006" key="4">
    <source>
        <dbReference type="Google" id="ProtNLM"/>
    </source>
</evidence>
<proteinExistence type="predicted"/>
<dbReference type="RefSeq" id="WP_154309041.1">
    <property type="nucleotide sequence ID" value="NZ_WKKI01000038.1"/>
</dbReference>
<sequence length="185" mass="20312">MKNTYFTSYFPLISILLFSSSLALSGQEKTTNFLKSLGMFSSMLELLSEGSLRLSLFLIFVTVMFMVFSALKLIGDTITELSLLFFSKDETGECLARIKSGAAFYLCGGSLSLLTSGYPAATLLLLLLSTLAYFVFIVYQISYSLTGTALAGLVFFHVLSWTSLMMGSLFMGVRLYNTLVASIPF</sequence>